<accession>A0A845LCB6</accession>
<sequence>MSGLRGAAKSERSRWSVRRAIDMQKNPRALARQRAAAERLANGPDSPDANMTT</sequence>
<evidence type="ECO:0000313" key="3">
    <source>
        <dbReference type="Proteomes" id="UP000471031"/>
    </source>
</evidence>
<gene>
    <name evidence="2" type="ORF">GTO89_05855</name>
</gene>
<reference evidence="2 3" key="1">
    <citation type="submission" date="2020-01" db="EMBL/GenBank/DDBJ databases">
        <title>Whole genome sequence of Heliobacterium gestii DSM 11169.</title>
        <authorList>
            <person name="Kyndt J.A."/>
            <person name="Meyer T.E."/>
        </authorList>
    </citation>
    <scope>NUCLEOTIDE SEQUENCE [LARGE SCALE GENOMIC DNA]</scope>
    <source>
        <strain evidence="2 3">DSM 11169</strain>
    </source>
</reference>
<proteinExistence type="predicted"/>
<name>A0A845LCB6_HELGE</name>
<dbReference type="EMBL" id="WXEX01000004">
    <property type="protein sequence ID" value="MZP42560.1"/>
    <property type="molecule type" value="Genomic_DNA"/>
</dbReference>
<evidence type="ECO:0000313" key="2">
    <source>
        <dbReference type="EMBL" id="MZP42560.1"/>
    </source>
</evidence>
<feature type="region of interest" description="Disordered" evidence="1">
    <location>
        <begin position="1"/>
        <end position="53"/>
    </location>
</feature>
<feature type="compositionally biased region" description="Low complexity" evidence="1">
    <location>
        <begin position="28"/>
        <end position="41"/>
    </location>
</feature>
<evidence type="ECO:0000256" key="1">
    <source>
        <dbReference type="SAM" id="MobiDB-lite"/>
    </source>
</evidence>
<dbReference type="AlphaFoldDB" id="A0A845LCB6"/>
<organism evidence="2 3">
    <name type="scientific">Heliomicrobium gestii</name>
    <name type="common">Heliobacterium gestii</name>
    <dbReference type="NCBI Taxonomy" id="2699"/>
    <lineage>
        <taxon>Bacteria</taxon>
        <taxon>Bacillati</taxon>
        <taxon>Bacillota</taxon>
        <taxon>Clostridia</taxon>
        <taxon>Eubacteriales</taxon>
        <taxon>Heliobacteriaceae</taxon>
        <taxon>Heliomicrobium</taxon>
    </lineage>
</organism>
<comment type="caution">
    <text evidence="2">The sequence shown here is derived from an EMBL/GenBank/DDBJ whole genome shotgun (WGS) entry which is preliminary data.</text>
</comment>
<protein>
    <submittedName>
        <fullName evidence="2">Uncharacterized protein</fullName>
    </submittedName>
</protein>
<keyword evidence="3" id="KW-1185">Reference proteome</keyword>
<dbReference type="RefSeq" id="WP_161261126.1">
    <property type="nucleotide sequence ID" value="NZ_JAFBDC010000003.1"/>
</dbReference>
<dbReference type="Proteomes" id="UP000471031">
    <property type="component" value="Unassembled WGS sequence"/>
</dbReference>
<feature type="compositionally biased region" description="Basic and acidic residues" evidence="1">
    <location>
        <begin position="8"/>
        <end position="22"/>
    </location>
</feature>